<proteinExistence type="predicted"/>
<protein>
    <recommendedName>
        <fullName evidence="16">Cysteine-rich receptor-like protein kinase 2</fullName>
    </recommendedName>
</protein>
<dbReference type="FunFam" id="3.30.200.20:FF:000162">
    <property type="entry name" value="Adenine nucleotide alpha hydrolase-like domain kinase"/>
    <property type="match status" value="1"/>
</dbReference>
<dbReference type="PROSITE" id="PS00107">
    <property type="entry name" value="PROTEIN_KINASE_ATP"/>
    <property type="match status" value="1"/>
</dbReference>
<keyword evidence="2" id="KW-0808">Transferase</keyword>
<dbReference type="InterPro" id="IPR001245">
    <property type="entry name" value="Ser-Thr/Tyr_kinase_cat_dom"/>
</dbReference>
<evidence type="ECO:0008006" key="16">
    <source>
        <dbReference type="Google" id="ProtNLM"/>
    </source>
</evidence>
<name>A0AAD5G922_AMBAR</name>
<evidence type="ECO:0000256" key="8">
    <source>
        <dbReference type="ARBA" id="ARBA00023170"/>
    </source>
</evidence>
<evidence type="ECO:0000313" key="15">
    <source>
        <dbReference type="Proteomes" id="UP001206925"/>
    </source>
</evidence>
<comment type="caution">
    <text evidence="14">The sequence shown here is derived from an EMBL/GenBank/DDBJ whole genome shotgun (WGS) entry which is preliminary data.</text>
</comment>
<keyword evidence="9" id="KW-0325">Glycoprotein</keyword>
<keyword evidence="15" id="KW-1185">Reference proteome</keyword>
<feature type="domain" description="Gnk2-homologous" evidence="13">
    <location>
        <begin position="146"/>
        <end position="251"/>
    </location>
</feature>
<dbReference type="SMART" id="SM00220">
    <property type="entry name" value="S_TKc"/>
    <property type="match status" value="1"/>
</dbReference>
<evidence type="ECO:0000256" key="11">
    <source>
        <dbReference type="SAM" id="SignalP"/>
    </source>
</evidence>
<feature type="binding site" evidence="10">
    <location>
        <position position="403"/>
    </location>
    <ligand>
        <name>ATP</name>
        <dbReference type="ChEBI" id="CHEBI:30616"/>
    </ligand>
</feature>
<evidence type="ECO:0000256" key="7">
    <source>
        <dbReference type="ARBA" id="ARBA00022840"/>
    </source>
</evidence>
<keyword evidence="5 10" id="KW-0547">Nucleotide-binding</keyword>
<gene>
    <name evidence="14" type="ORF">M8C21_033404</name>
</gene>
<evidence type="ECO:0000256" key="2">
    <source>
        <dbReference type="ARBA" id="ARBA00022679"/>
    </source>
</evidence>
<dbReference type="InterPro" id="IPR017441">
    <property type="entry name" value="Protein_kinase_ATP_BS"/>
</dbReference>
<keyword evidence="4" id="KW-0677">Repeat</keyword>
<dbReference type="InterPro" id="IPR000719">
    <property type="entry name" value="Prot_kinase_dom"/>
</dbReference>
<evidence type="ECO:0000256" key="4">
    <source>
        <dbReference type="ARBA" id="ARBA00022737"/>
    </source>
</evidence>
<dbReference type="Gene3D" id="1.10.510.10">
    <property type="entry name" value="Transferase(Phosphotransferase) domain 1"/>
    <property type="match status" value="1"/>
</dbReference>
<sequence>MRQVENRCLSWRLASLLVVVVVLTTIIEPVSSQPADRNSTLMRYYCSMYRGVSASYFLSNLNTTLSSLRQQLTTSGYAAARTLLNGESVWGLAWCRGYLSIPDCLSCFDYAVDQLKVCGLGNGAHAIYSDCDLRYENFNFFTEANNRAGVVLCDNRTSPQPTEFQTAAQKLLLDLQIAAPRAPKYYAASTRKVESGDATVYAIAQCNLNVSQSVCLECLKLRSQSLYDCLPTASGRAMDNGCFMRYDRTPFFRQNQSTDISSLLWDDGRDKDEQMVPGIDFLAFSVLVPSSSMGHGQPVKGWLTDLRRQVEARKVKTMNQDCLILSKYVVTNILHAIFTNFVVLLVDKSTGSTELLQGPATYSYNDLKVATDNFSDANKLGGGMYGEVYKGSLKNGDVVAIKKTFMASSRGNAHFNDELKILCNVHHRHLVRLLGYCKKGPNLFLVHEYMENHSLDQFLYGDKTTTLSWKQRFGIIFGTARGLAYLHEQYHVTIIHRDIKTSNILLDNEFQPKIADFGLIRLLPEDKTHISTKMAGSLNSSYVAPEYANFGHLSEKVDTYSYGIVVLEIISGKRCNDTIDDVSVAQNLLDHAWNLYENGTHLNLVDEKLDPSEYATEDVAKIIEIALMCTQPNVSARPKMSEVVTLLSDKTLEERPPVRSTTDDEVKIQVAMESSVSDATASTIQLSGR</sequence>
<dbReference type="Pfam" id="PF07714">
    <property type="entry name" value="PK_Tyr_Ser-Thr"/>
    <property type="match status" value="1"/>
</dbReference>
<feature type="domain" description="Protein kinase" evidence="12">
    <location>
        <begin position="374"/>
        <end position="672"/>
    </location>
</feature>
<evidence type="ECO:0000256" key="10">
    <source>
        <dbReference type="PROSITE-ProRule" id="PRU10141"/>
    </source>
</evidence>
<dbReference type="PROSITE" id="PS51473">
    <property type="entry name" value="GNK2"/>
    <property type="match status" value="2"/>
</dbReference>
<evidence type="ECO:0000256" key="3">
    <source>
        <dbReference type="ARBA" id="ARBA00022729"/>
    </source>
</evidence>
<keyword evidence="3 11" id="KW-0732">Signal</keyword>
<dbReference type="SUPFAM" id="SSF56112">
    <property type="entry name" value="Protein kinase-like (PK-like)"/>
    <property type="match status" value="1"/>
</dbReference>
<keyword evidence="6" id="KW-0418">Kinase</keyword>
<accession>A0AAD5G922</accession>
<evidence type="ECO:0000256" key="6">
    <source>
        <dbReference type="ARBA" id="ARBA00022777"/>
    </source>
</evidence>
<feature type="chain" id="PRO_5041975678" description="Cysteine-rich receptor-like protein kinase 2" evidence="11">
    <location>
        <begin position="33"/>
        <end position="689"/>
    </location>
</feature>
<evidence type="ECO:0000259" key="13">
    <source>
        <dbReference type="PROSITE" id="PS51473"/>
    </source>
</evidence>
<evidence type="ECO:0000256" key="9">
    <source>
        <dbReference type="ARBA" id="ARBA00023180"/>
    </source>
</evidence>
<feature type="signal peptide" evidence="11">
    <location>
        <begin position="1"/>
        <end position="32"/>
    </location>
</feature>
<dbReference type="AlphaFoldDB" id="A0AAD5G922"/>
<dbReference type="InterPro" id="IPR011009">
    <property type="entry name" value="Kinase-like_dom_sf"/>
</dbReference>
<dbReference type="GO" id="GO:0005524">
    <property type="term" value="F:ATP binding"/>
    <property type="evidence" value="ECO:0007669"/>
    <property type="project" value="UniProtKB-UniRule"/>
</dbReference>
<dbReference type="InterPro" id="IPR002902">
    <property type="entry name" value="GNK2"/>
</dbReference>
<dbReference type="CDD" id="cd14066">
    <property type="entry name" value="STKc_IRAK"/>
    <property type="match status" value="1"/>
</dbReference>
<keyword evidence="1" id="KW-0723">Serine/threonine-protein kinase</keyword>
<dbReference type="PROSITE" id="PS00108">
    <property type="entry name" value="PROTEIN_KINASE_ST"/>
    <property type="match status" value="1"/>
</dbReference>
<dbReference type="Pfam" id="PF01657">
    <property type="entry name" value="Stress-antifung"/>
    <property type="match status" value="2"/>
</dbReference>
<keyword evidence="7 10" id="KW-0067">ATP-binding</keyword>
<keyword evidence="8" id="KW-0675">Receptor</keyword>
<dbReference type="EMBL" id="JAMZMK010010094">
    <property type="protein sequence ID" value="KAI7733047.1"/>
    <property type="molecule type" value="Genomic_DNA"/>
</dbReference>
<dbReference type="Proteomes" id="UP001206925">
    <property type="component" value="Unassembled WGS sequence"/>
</dbReference>
<evidence type="ECO:0000256" key="5">
    <source>
        <dbReference type="ARBA" id="ARBA00022741"/>
    </source>
</evidence>
<dbReference type="InterPro" id="IPR052059">
    <property type="entry name" value="CR_Ser/Thr_kinase"/>
</dbReference>
<evidence type="ECO:0000313" key="14">
    <source>
        <dbReference type="EMBL" id="KAI7733047.1"/>
    </source>
</evidence>
<dbReference type="Gene3D" id="3.30.200.20">
    <property type="entry name" value="Phosphorylase Kinase, domain 1"/>
    <property type="match status" value="1"/>
</dbReference>
<dbReference type="PROSITE" id="PS50011">
    <property type="entry name" value="PROTEIN_KINASE_DOM"/>
    <property type="match status" value="1"/>
</dbReference>
<evidence type="ECO:0000256" key="1">
    <source>
        <dbReference type="ARBA" id="ARBA00022527"/>
    </source>
</evidence>
<dbReference type="InterPro" id="IPR038408">
    <property type="entry name" value="GNK2_sf"/>
</dbReference>
<dbReference type="Gene3D" id="3.30.430.20">
    <property type="entry name" value="Gnk2 domain, C-X8-C-X2-C motif"/>
    <property type="match status" value="2"/>
</dbReference>
<evidence type="ECO:0000259" key="12">
    <source>
        <dbReference type="PROSITE" id="PS50011"/>
    </source>
</evidence>
<dbReference type="CDD" id="cd23509">
    <property type="entry name" value="Gnk2-like"/>
    <property type="match status" value="2"/>
</dbReference>
<dbReference type="InterPro" id="IPR008271">
    <property type="entry name" value="Ser/Thr_kinase_AS"/>
</dbReference>
<dbReference type="PANTHER" id="PTHR47973">
    <property type="entry name" value="CYSTEINE-RICH RECEPTOR-LIKE PROTEIN KINASE 3"/>
    <property type="match status" value="1"/>
</dbReference>
<dbReference type="FunFam" id="1.10.510.10:FF:000336">
    <property type="entry name" value="Cysteine-rich receptor-like protein kinase 2"/>
    <property type="match status" value="1"/>
</dbReference>
<reference evidence="14" key="1">
    <citation type="submission" date="2022-06" db="EMBL/GenBank/DDBJ databases">
        <title>Uncovering the hologenomic basis of an extraordinary plant invasion.</title>
        <authorList>
            <person name="Bieker V.C."/>
            <person name="Martin M.D."/>
            <person name="Gilbert T."/>
            <person name="Hodgins K."/>
            <person name="Battlay P."/>
            <person name="Petersen B."/>
            <person name="Wilson J."/>
        </authorList>
    </citation>
    <scope>NUCLEOTIDE SEQUENCE</scope>
    <source>
        <strain evidence="14">AA19_3_7</strain>
        <tissue evidence="14">Leaf</tissue>
    </source>
</reference>
<dbReference type="GO" id="GO:0004674">
    <property type="term" value="F:protein serine/threonine kinase activity"/>
    <property type="evidence" value="ECO:0007669"/>
    <property type="project" value="UniProtKB-KW"/>
</dbReference>
<organism evidence="14 15">
    <name type="scientific">Ambrosia artemisiifolia</name>
    <name type="common">Common ragweed</name>
    <dbReference type="NCBI Taxonomy" id="4212"/>
    <lineage>
        <taxon>Eukaryota</taxon>
        <taxon>Viridiplantae</taxon>
        <taxon>Streptophyta</taxon>
        <taxon>Embryophyta</taxon>
        <taxon>Tracheophyta</taxon>
        <taxon>Spermatophyta</taxon>
        <taxon>Magnoliopsida</taxon>
        <taxon>eudicotyledons</taxon>
        <taxon>Gunneridae</taxon>
        <taxon>Pentapetalae</taxon>
        <taxon>asterids</taxon>
        <taxon>campanulids</taxon>
        <taxon>Asterales</taxon>
        <taxon>Asteraceae</taxon>
        <taxon>Asteroideae</taxon>
        <taxon>Heliantheae alliance</taxon>
        <taxon>Heliantheae</taxon>
        <taxon>Ambrosia</taxon>
    </lineage>
</organism>
<feature type="domain" description="Gnk2-homologous" evidence="13">
    <location>
        <begin position="39"/>
        <end position="140"/>
    </location>
</feature>